<accession>T0ZX87</accession>
<evidence type="ECO:0000313" key="1">
    <source>
        <dbReference type="EMBL" id="EQD33284.1"/>
    </source>
</evidence>
<dbReference type="AlphaFoldDB" id="T0ZX87"/>
<name>T0ZX87_9ZZZZ</name>
<dbReference type="EMBL" id="AUZZ01009575">
    <property type="protein sequence ID" value="EQD33284.1"/>
    <property type="molecule type" value="Genomic_DNA"/>
</dbReference>
<protein>
    <submittedName>
        <fullName evidence="1">Uncharacterized protein</fullName>
    </submittedName>
</protein>
<sequence length="127" mass="13815">MQAREVQNLTLDANGDIEGSSVQTSAGWRAMLVRQDVLGDRSGRRLQQFMQNGFYLSGKAGSLRVVAVRNREDLDKPVEMTLQWHDSDAAIPGKQMALLLPTPGTIAATLVPLPARPRASIPACCSR</sequence>
<proteinExistence type="predicted"/>
<reference evidence="1" key="1">
    <citation type="submission" date="2013-08" db="EMBL/GenBank/DDBJ databases">
        <authorList>
            <person name="Mendez C."/>
            <person name="Richter M."/>
            <person name="Ferrer M."/>
            <person name="Sanchez J."/>
        </authorList>
    </citation>
    <scope>NUCLEOTIDE SEQUENCE</scope>
</reference>
<reference evidence="1" key="2">
    <citation type="journal article" date="2014" name="ISME J.">
        <title>Microbial stratification in low pH oxic and suboxic macroscopic growths along an acid mine drainage.</title>
        <authorList>
            <person name="Mendez-Garcia C."/>
            <person name="Mesa V."/>
            <person name="Sprenger R.R."/>
            <person name="Richter M."/>
            <person name="Diez M.S."/>
            <person name="Solano J."/>
            <person name="Bargiela R."/>
            <person name="Golyshina O.V."/>
            <person name="Manteca A."/>
            <person name="Ramos J.L."/>
            <person name="Gallego J.R."/>
            <person name="Llorente I."/>
            <person name="Martins Dos Santos V.A."/>
            <person name="Jensen O.N."/>
            <person name="Pelaez A.I."/>
            <person name="Sanchez J."/>
            <person name="Ferrer M."/>
        </authorList>
    </citation>
    <scope>NUCLEOTIDE SEQUENCE</scope>
</reference>
<organism evidence="1">
    <name type="scientific">mine drainage metagenome</name>
    <dbReference type="NCBI Taxonomy" id="410659"/>
    <lineage>
        <taxon>unclassified sequences</taxon>
        <taxon>metagenomes</taxon>
        <taxon>ecological metagenomes</taxon>
    </lineage>
</organism>
<comment type="caution">
    <text evidence="1">The sequence shown here is derived from an EMBL/GenBank/DDBJ whole genome shotgun (WGS) entry which is preliminary data.</text>
</comment>
<gene>
    <name evidence="1" type="ORF">B2A_13236</name>
</gene>